<dbReference type="PANTHER" id="PTHR31286">
    <property type="entry name" value="GLYCINE-RICH CELL WALL STRUCTURAL PROTEIN 1.8-LIKE"/>
    <property type="match status" value="1"/>
</dbReference>
<dbReference type="InParanoid" id="A0A7N2MCS5"/>
<dbReference type="EnsemblPlants" id="QL08p035793:mrna">
    <property type="protein sequence ID" value="QL08p035793:mrna"/>
    <property type="gene ID" value="QL08p035793"/>
</dbReference>
<dbReference type="InterPro" id="IPR040256">
    <property type="entry name" value="At4g02000-like"/>
</dbReference>
<evidence type="ECO:0000256" key="1">
    <source>
        <dbReference type="SAM" id="MobiDB-lite"/>
    </source>
</evidence>
<dbReference type="PANTHER" id="PTHR31286:SF178">
    <property type="entry name" value="DUF4283 DOMAIN-CONTAINING PROTEIN"/>
    <property type="match status" value="1"/>
</dbReference>
<evidence type="ECO:0000259" key="2">
    <source>
        <dbReference type="Pfam" id="PF14111"/>
    </source>
</evidence>
<dbReference type="Proteomes" id="UP000594261">
    <property type="component" value="Chromosome 8"/>
</dbReference>
<organism evidence="3 4">
    <name type="scientific">Quercus lobata</name>
    <name type="common">Valley oak</name>
    <dbReference type="NCBI Taxonomy" id="97700"/>
    <lineage>
        <taxon>Eukaryota</taxon>
        <taxon>Viridiplantae</taxon>
        <taxon>Streptophyta</taxon>
        <taxon>Embryophyta</taxon>
        <taxon>Tracheophyta</taxon>
        <taxon>Spermatophyta</taxon>
        <taxon>Magnoliopsida</taxon>
        <taxon>eudicotyledons</taxon>
        <taxon>Gunneridae</taxon>
        <taxon>Pentapetalae</taxon>
        <taxon>rosids</taxon>
        <taxon>fabids</taxon>
        <taxon>Fagales</taxon>
        <taxon>Fagaceae</taxon>
        <taxon>Quercus</taxon>
    </lineage>
</organism>
<keyword evidence="4" id="KW-1185">Reference proteome</keyword>
<dbReference type="OMA" id="FNAMERM"/>
<sequence>MEELTQRCENLKLSGKEGGEVNIDPKEEDPEMVVVGKFLTKRRINLETVVRTLKPIWKTIESFEVQDADDNTALFVFMNEEDMNKVLWSSPWSYDKYLLVLHRLGVLESVSTLTLEQASIRVQIHGLPMRKQTRDKGERIGGTMGEVEKVDRVERGFSMGKCLRVRVRIDISEPICRGRMVLIGNTSSTWVDLQYEQLPIFCYWPLVAEIGRKETKKEKEAKANVVWSRNQPKPVPTNHPIEAKEAGCSGKRPRETWATSDMAVDGLALPNRVAVDFEAQL</sequence>
<accession>A0A7N2MCS5</accession>
<dbReference type="AlphaFoldDB" id="A0A7N2MCS5"/>
<name>A0A7N2MCS5_QUELO</name>
<dbReference type="Gramene" id="QL08p035793:mrna">
    <property type="protein sequence ID" value="QL08p035793:mrna"/>
    <property type="gene ID" value="QL08p035793"/>
</dbReference>
<dbReference type="EMBL" id="LRBV02000008">
    <property type="status" value="NOT_ANNOTATED_CDS"/>
    <property type="molecule type" value="Genomic_DNA"/>
</dbReference>
<evidence type="ECO:0000313" key="4">
    <source>
        <dbReference type="Proteomes" id="UP000594261"/>
    </source>
</evidence>
<evidence type="ECO:0000313" key="3">
    <source>
        <dbReference type="EnsemblPlants" id="QL08p035793:mrna"/>
    </source>
</evidence>
<protein>
    <recommendedName>
        <fullName evidence="2">DUF4283 domain-containing protein</fullName>
    </recommendedName>
</protein>
<reference evidence="3" key="2">
    <citation type="submission" date="2021-01" db="UniProtKB">
        <authorList>
            <consortium name="EnsemblPlants"/>
        </authorList>
    </citation>
    <scope>IDENTIFICATION</scope>
</reference>
<dbReference type="InterPro" id="IPR025558">
    <property type="entry name" value="DUF4283"/>
</dbReference>
<reference evidence="3 4" key="1">
    <citation type="journal article" date="2016" name="G3 (Bethesda)">
        <title>First Draft Assembly and Annotation of the Genome of a California Endemic Oak Quercus lobata Nee (Fagaceae).</title>
        <authorList>
            <person name="Sork V.L."/>
            <person name="Fitz-Gibbon S.T."/>
            <person name="Puiu D."/>
            <person name="Crepeau M."/>
            <person name="Gugger P.F."/>
            <person name="Sherman R."/>
            <person name="Stevens K."/>
            <person name="Langley C.H."/>
            <person name="Pellegrini M."/>
            <person name="Salzberg S.L."/>
        </authorList>
    </citation>
    <scope>NUCLEOTIDE SEQUENCE [LARGE SCALE GENOMIC DNA]</scope>
    <source>
        <strain evidence="3 4">cv. SW786</strain>
    </source>
</reference>
<feature type="region of interest" description="Disordered" evidence="1">
    <location>
        <begin position="230"/>
        <end position="253"/>
    </location>
</feature>
<proteinExistence type="predicted"/>
<feature type="domain" description="DUF4283" evidence="2">
    <location>
        <begin position="30"/>
        <end position="103"/>
    </location>
</feature>
<dbReference type="Pfam" id="PF14111">
    <property type="entry name" value="DUF4283"/>
    <property type="match status" value="1"/>
</dbReference>